<keyword evidence="1" id="KW-1133">Transmembrane helix</keyword>
<organism evidence="2 5">
    <name type="scientific">Pseudomonas savastanoi pv. glycinea</name>
    <name type="common">Pseudomonas syringae pv. glycinea</name>
    <dbReference type="NCBI Taxonomy" id="318"/>
    <lineage>
        <taxon>Bacteria</taxon>
        <taxon>Pseudomonadati</taxon>
        <taxon>Pseudomonadota</taxon>
        <taxon>Gammaproteobacteria</taxon>
        <taxon>Pseudomonadales</taxon>
        <taxon>Pseudomonadaceae</taxon>
        <taxon>Pseudomonas</taxon>
    </lineage>
</organism>
<feature type="transmembrane region" description="Helical" evidence="1">
    <location>
        <begin position="63"/>
        <end position="86"/>
    </location>
</feature>
<feature type="transmembrane region" description="Helical" evidence="1">
    <location>
        <begin position="9"/>
        <end position="30"/>
    </location>
</feature>
<dbReference type="Proteomes" id="UP000276829">
    <property type="component" value="Unassembled WGS sequence"/>
</dbReference>
<dbReference type="AlphaFoldDB" id="A0A3M3FIC5"/>
<evidence type="ECO:0000313" key="5">
    <source>
        <dbReference type="Proteomes" id="UP000279057"/>
    </source>
</evidence>
<gene>
    <name evidence="3" type="ORF">ALQ73_01839</name>
    <name evidence="2" type="ORF">ALQ74_200049</name>
</gene>
<proteinExistence type="predicted"/>
<evidence type="ECO:0000313" key="4">
    <source>
        <dbReference type="Proteomes" id="UP000276829"/>
    </source>
</evidence>
<dbReference type="Proteomes" id="UP000279057">
    <property type="component" value="Unassembled WGS sequence"/>
</dbReference>
<sequence length="100" mass="11085">MLNPKLDIWVTRVIGYISAVFTTMLLLSIAQELVSGATTLTNKWGPRTVYIRASEPLKYWESVVSHCAIALVLGTLAGGALWLDWLECKLKAPVKKMPEP</sequence>
<dbReference type="EMBL" id="RBOM01000226">
    <property type="protein sequence ID" value="RMM61595.1"/>
    <property type="molecule type" value="Genomic_DNA"/>
</dbReference>
<name>A0A3M3FIC5_PSESG</name>
<evidence type="ECO:0000313" key="3">
    <source>
        <dbReference type="EMBL" id="RMM74954.1"/>
    </source>
</evidence>
<evidence type="ECO:0000256" key="1">
    <source>
        <dbReference type="SAM" id="Phobius"/>
    </source>
</evidence>
<accession>A0A3M3FIC5</accession>
<comment type="caution">
    <text evidence="2">The sequence shown here is derived from an EMBL/GenBank/DDBJ whole genome shotgun (WGS) entry which is preliminary data.</text>
</comment>
<keyword evidence="1" id="KW-0472">Membrane</keyword>
<reference evidence="4 5" key="1">
    <citation type="submission" date="2018-08" db="EMBL/GenBank/DDBJ databases">
        <title>Recombination of ecologically and evolutionarily significant loci maintains genetic cohesion in the Pseudomonas syringae species complex.</title>
        <authorList>
            <person name="Dillon M."/>
            <person name="Thakur S."/>
            <person name="Almeida R.N.D."/>
            <person name="Weir B.S."/>
            <person name="Guttman D.S."/>
        </authorList>
    </citation>
    <scope>NUCLEOTIDE SEQUENCE [LARGE SCALE GENOMIC DNA]</scope>
    <source>
        <strain evidence="3 4">ICMP 4324</strain>
        <strain evidence="2 5">ICMP 4332</strain>
    </source>
</reference>
<dbReference type="EMBL" id="RBON01000018">
    <property type="protein sequence ID" value="RMM74954.1"/>
    <property type="molecule type" value="Genomic_DNA"/>
</dbReference>
<keyword evidence="1" id="KW-0812">Transmembrane</keyword>
<protein>
    <submittedName>
        <fullName evidence="2">Uncharacterized protein</fullName>
    </submittedName>
</protein>
<evidence type="ECO:0000313" key="2">
    <source>
        <dbReference type="EMBL" id="RMM61595.1"/>
    </source>
</evidence>